<evidence type="ECO:0000256" key="1">
    <source>
        <dbReference type="SAM" id="MobiDB-lite"/>
    </source>
</evidence>
<dbReference type="Pfam" id="PF00300">
    <property type="entry name" value="His_Phos_1"/>
    <property type="match status" value="1"/>
</dbReference>
<dbReference type="CDD" id="cd07040">
    <property type="entry name" value="HP"/>
    <property type="match status" value="1"/>
</dbReference>
<comment type="caution">
    <text evidence="2">The sequence shown here is derived from an EMBL/GenBank/DDBJ whole genome shotgun (WGS) entry which is preliminary data.</text>
</comment>
<feature type="compositionally biased region" description="Low complexity" evidence="1">
    <location>
        <begin position="243"/>
        <end position="257"/>
    </location>
</feature>
<dbReference type="InterPro" id="IPR013078">
    <property type="entry name" value="His_Pase_superF_clade-1"/>
</dbReference>
<proteinExistence type="predicted"/>
<dbReference type="Pfam" id="PF06108">
    <property type="entry name" value="DUF952"/>
    <property type="match status" value="1"/>
</dbReference>
<feature type="region of interest" description="Disordered" evidence="1">
    <location>
        <begin position="239"/>
        <end position="260"/>
    </location>
</feature>
<dbReference type="SUPFAM" id="SSF53254">
    <property type="entry name" value="Phosphoglycerate mutase-like"/>
    <property type="match status" value="1"/>
</dbReference>
<dbReference type="Gene3D" id="3.20.170.20">
    <property type="entry name" value="Protein of unknown function DUF952"/>
    <property type="match status" value="1"/>
</dbReference>
<dbReference type="SUPFAM" id="SSF56399">
    <property type="entry name" value="ADP-ribosylation"/>
    <property type="match status" value="1"/>
</dbReference>
<dbReference type="InterPro" id="IPR009297">
    <property type="entry name" value="DUF952"/>
</dbReference>
<evidence type="ECO:0008006" key="4">
    <source>
        <dbReference type="Google" id="ProtNLM"/>
    </source>
</evidence>
<accession>A0A9W7E6W6</accession>
<gene>
    <name evidence="2" type="ORF">TrRE_jg59</name>
</gene>
<sequence>MSTNVLYLVRHGSRFDYDNPTRWSEISSLPTVLSTDPPLNHFGFKQAELTGSYLHRDVLLEERNLAASSPSGPSGVSTRCMSSLYQRVLQTARPFASYHGILISPEPGILEYGHHYNTLEEPGRRIAQCFPEVDLGYEPLTKLEEVDWKSTTEREDGVSYMRRILRFESRYSNQVNGRDTIDVMFSHAASSSLVAAMTGLQLEEVGKFAPCGIFKLRRSSGSRWVIELYGSDNLHSLPPPIPSLSGPSSSSDSVSESMTRPWGYEQGKRDYRNMWKRARELEFSAPPLYHLVLASSWSSVPPGGLYYPPTYNQDGFTHLTEEPALLVGVGNLFYKKPESAVWVCLEIDGGRLGEGLVVKYEPAAPVGGDEGEGEGGGEEGTLFPHLYGGVEKDAVRRVMEVKRLEDGTFVEIVRIKG</sequence>
<reference evidence="2" key="1">
    <citation type="submission" date="2022-07" db="EMBL/GenBank/DDBJ databases">
        <title>Genome analysis of Parmales, a sister group of diatoms, reveals the evolutionary specialization of diatoms from phago-mixotrophs to photoautotrophs.</title>
        <authorList>
            <person name="Ban H."/>
            <person name="Sato S."/>
            <person name="Yoshikawa S."/>
            <person name="Kazumasa Y."/>
            <person name="Nakamura Y."/>
            <person name="Ichinomiya M."/>
            <person name="Saitoh K."/>
            <person name="Sato N."/>
            <person name="Blanc-Mathieu R."/>
            <person name="Endo H."/>
            <person name="Kuwata A."/>
            <person name="Ogata H."/>
        </authorList>
    </citation>
    <scope>NUCLEOTIDE SEQUENCE</scope>
</reference>
<evidence type="ECO:0000313" key="2">
    <source>
        <dbReference type="EMBL" id="GMH70534.1"/>
    </source>
</evidence>
<organism evidence="2 3">
    <name type="scientific">Triparma retinervis</name>
    <dbReference type="NCBI Taxonomy" id="2557542"/>
    <lineage>
        <taxon>Eukaryota</taxon>
        <taxon>Sar</taxon>
        <taxon>Stramenopiles</taxon>
        <taxon>Ochrophyta</taxon>
        <taxon>Bolidophyceae</taxon>
        <taxon>Parmales</taxon>
        <taxon>Triparmaceae</taxon>
        <taxon>Triparma</taxon>
    </lineage>
</organism>
<protein>
    <recommendedName>
        <fullName evidence="4">Phosphoglycerate mutase-like protein</fullName>
    </recommendedName>
</protein>
<evidence type="ECO:0000313" key="3">
    <source>
        <dbReference type="Proteomes" id="UP001165082"/>
    </source>
</evidence>
<dbReference type="InterPro" id="IPR029033">
    <property type="entry name" value="His_PPase_superfam"/>
</dbReference>
<dbReference type="InterPro" id="IPR051710">
    <property type="entry name" value="Phosphatase_SH3-domain"/>
</dbReference>
<dbReference type="Gene3D" id="3.40.50.1240">
    <property type="entry name" value="Phosphoglycerate mutase-like"/>
    <property type="match status" value="1"/>
</dbReference>
<keyword evidence="3" id="KW-1185">Reference proteome</keyword>
<name>A0A9W7E6W6_9STRA</name>
<dbReference type="Proteomes" id="UP001165082">
    <property type="component" value="Unassembled WGS sequence"/>
</dbReference>
<dbReference type="AlphaFoldDB" id="A0A9W7E6W6"/>
<dbReference type="OrthoDB" id="3335358at2759"/>
<dbReference type="PANTHER" id="PTHR16469">
    <property type="entry name" value="UBIQUITIN-ASSOCIATED AND SH3 DOMAIN-CONTAINING BA-RELATED"/>
    <property type="match status" value="1"/>
</dbReference>
<dbReference type="PANTHER" id="PTHR16469:SF27">
    <property type="entry name" value="UBIQUITIN-ASSOCIATED AND SH3 DOMAIN-CONTAINING BA-RELATED"/>
    <property type="match status" value="1"/>
</dbReference>
<dbReference type="EMBL" id="BRXZ01002802">
    <property type="protein sequence ID" value="GMH70534.1"/>
    <property type="molecule type" value="Genomic_DNA"/>
</dbReference>